<feature type="compositionally biased region" description="Polar residues" evidence="1">
    <location>
        <begin position="142"/>
        <end position="152"/>
    </location>
</feature>
<reference evidence="2 3" key="1">
    <citation type="journal article" date="2018" name="Nat. Ecol. Evol.">
        <title>Pezizomycetes genomes reveal the molecular basis of ectomycorrhizal truffle lifestyle.</title>
        <authorList>
            <person name="Murat C."/>
            <person name="Payen T."/>
            <person name="Noel B."/>
            <person name="Kuo A."/>
            <person name="Morin E."/>
            <person name="Chen J."/>
            <person name="Kohler A."/>
            <person name="Krizsan K."/>
            <person name="Balestrini R."/>
            <person name="Da Silva C."/>
            <person name="Montanini B."/>
            <person name="Hainaut M."/>
            <person name="Levati E."/>
            <person name="Barry K.W."/>
            <person name="Belfiori B."/>
            <person name="Cichocki N."/>
            <person name="Clum A."/>
            <person name="Dockter R.B."/>
            <person name="Fauchery L."/>
            <person name="Guy J."/>
            <person name="Iotti M."/>
            <person name="Le Tacon F."/>
            <person name="Lindquist E.A."/>
            <person name="Lipzen A."/>
            <person name="Malagnac F."/>
            <person name="Mello A."/>
            <person name="Molinier V."/>
            <person name="Miyauchi S."/>
            <person name="Poulain J."/>
            <person name="Riccioni C."/>
            <person name="Rubini A."/>
            <person name="Sitrit Y."/>
            <person name="Splivallo R."/>
            <person name="Traeger S."/>
            <person name="Wang M."/>
            <person name="Zifcakova L."/>
            <person name="Wipf D."/>
            <person name="Zambonelli A."/>
            <person name="Paolocci F."/>
            <person name="Nowrousian M."/>
            <person name="Ottonello S."/>
            <person name="Baldrian P."/>
            <person name="Spatafora J.W."/>
            <person name="Henrissat B."/>
            <person name="Nagy L.G."/>
            <person name="Aury J.M."/>
            <person name="Wincker P."/>
            <person name="Grigoriev I.V."/>
            <person name="Bonfante P."/>
            <person name="Martin F.M."/>
        </authorList>
    </citation>
    <scope>NUCLEOTIDE SEQUENCE [LARGE SCALE GENOMIC DNA]</scope>
    <source>
        <strain evidence="2 3">RN42</strain>
    </source>
</reference>
<name>A0A3N4HZB3_ASCIM</name>
<accession>A0A3N4HZB3</accession>
<feature type="compositionally biased region" description="Polar residues" evidence="1">
    <location>
        <begin position="185"/>
        <end position="202"/>
    </location>
</feature>
<dbReference type="AlphaFoldDB" id="A0A3N4HZB3"/>
<feature type="compositionally biased region" description="Polar residues" evidence="1">
    <location>
        <begin position="160"/>
        <end position="169"/>
    </location>
</feature>
<feature type="compositionally biased region" description="Low complexity" evidence="1">
    <location>
        <begin position="36"/>
        <end position="51"/>
    </location>
</feature>
<feature type="compositionally biased region" description="Basic and acidic residues" evidence="1">
    <location>
        <begin position="260"/>
        <end position="276"/>
    </location>
</feature>
<feature type="compositionally biased region" description="Polar residues" evidence="1">
    <location>
        <begin position="224"/>
        <end position="252"/>
    </location>
</feature>
<protein>
    <submittedName>
        <fullName evidence="2">Uncharacterized protein</fullName>
    </submittedName>
</protein>
<feature type="compositionally biased region" description="Pro residues" evidence="1">
    <location>
        <begin position="715"/>
        <end position="730"/>
    </location>
</feature>
<evidence type="ECO:0000313" key="2">
    <source>
        <dbReference type="EMBL" id="RPA77281.1"/>
    </source>
</evidence>
<evidence type="ECO:0000256" key="1">
    <source>
        <dbReference type="SAM" id="MobiDB-lite"/>
    </source>
</evidence>
<feature type="compositionally biased region" description="Low complexity" evidence="1">
    <location>
        <begin position="67"/>
        <end position="84"/>
    </location>
</feature>
<evidence type="ECO:0000313" key="3">
    <source>
        <dbReference type="Proteomes" id="UP000275078"/>
    </source>
</evidence>
<feature type="compositionally biased region" description="Basic and acidic residues" evidence="1">
    <location>
        <begin position="850"/>
        <end position="859"/>
    </location>
</feature>
<feature type="region of interest" description="Disordered" evidence="1">
    <location>
        <begin position="354"/>
        <end position="414"/>
    </location>
</feature>
<dbReference type="PANTHER" id="PTHR42068">
    <property type="entry name" value="YALI0B18964P"/>
    <property type="match status" value="1"/>
</dbReference>
<feature type="compositionally biased region" description="Basic residues" evidence="1">
    <location>
        <begin position="89"/>
        <end position="103"/>
    </location>
</feature>
<feature type="region of interest" description="Disordered" evidence="1">
    <location>
        <begin position="1"/>
        <end position="128"/>
    </location>
</feature>
<dbReference type="OrthoDB" id="5396252at2759"/>
<feature type="compositionally biased region" description="Basic and acidic residues" evidence="1">
    <location>
        <begin position="367"/>
        <end position="381"/>
    </location>
</feature>
<organism evidence="2 3">
    <name type="scientific">Ascobolus immersus RN42</name>
    <dbReference type="NCBI Taxonomy" id="1160509"/>
    <lineage>
        <taxon>Eukaryota</taxon>
        <taxon>Fungi</taxon>
        <taxon>Dikarya</taxon>
        <taxon>Ascomycota</taxon>
        <taxon>Pezizomycotina</taxon>
        <taxon>Pezizomycetes</taxon>
        <taxon>Pezizales</taxon>
        <taxon>Ascobolaceae</taxon>
        <taxon>Ascobolus</taxon>
    </lineage>
</organism>
<feature type="region of interest" description="Disordered" evidence="1">
    <location>
        <begin position="589"/>
        <end position="611"/>
    </location>
</feature>
<feature type="compositionally biased region" description="Low complexity" evidence="1">
    <location>
        <begin position="313"/>
        <end position="322"/>
    </location>
</feature>
<dbReference type="PANTHER" id="PTHR42068:SF1">
    <property type="entry name" value="YALI0B18964P"/>
    <property type="match status" value="1"/>
</dbReference>
<gene>
    <name evidence="2" type="ORF">BJ508DRAFT_310350</name>
</gene>
<feature type="region of interest" description="Disordered" evidence="1">
    <location>
        <begin position="142"/>
        <end position="341"/>
    </location>
</feature>
<proteinExistence type="predicted"/>
<feature type="compositionally biased region" description="Low complexity" evidence="1">
    <location>
        <begin position="731"/>
        <end position="740"/>
    </location>
</feature>
<dbReference type="Proteomes" id="UP000275078">
    <property type="component" value="Unassembled WGS sequence"/>
</dbReference>
<feature type="region of interest" description="Disordered" evidence="1">
    <location>
        <begin position="810"/>
        <end position="875"/>
    </location>
</feature>
<feature type="compositionally biased region" description="Basic and acidic residues" evidence="1">
    <location>
        <begin position="204"/>
        <end position="215"/>
    </location>
</feature>
<feature type="compositionally biased region" description="Basic and acidic residues" evidence="1">
    <location>
        <begin position="400"/>
        <end position="414"/>
    </location>
</feature>
<feature type="compositionally biased region" description="Acidic residues" evidence="1">
    <location>
        <begin position="384"/>
        <end position="399"/>
    </location>
</feature>
<keyword evidence="3" id="KW-1185">Reference proteome</keyword>
<feature type="compositionally biased region" description="Polar residues" evidence="1">
    <location>
        <begin position="104"/>
        <end position="126"/>
    </location>
</feature>
<feature type="region of interest" description="Disordered" evidence="1">
    <location>
        <begin position="704"/>
        <end position="744"/>
    </location>
</feature>
<dbReference type="STRING" id="1160509.A0A3N4HZB3"/>
<feature type="compositionally biased region" description="Polar residues" evidence="1">
    <location>
        <begin position="811"/>
        <end position="827"/>
    </location>
</feature>
<sequence>MPIKLLKFGRRKSAGNALEAEYEPAAQSPHDPPRQSVSSSSLFSGFGKKGVNTSPSAYDSPNPPFRLSSSSTLPSLETSTSSSSDLHKDHHSRFYNPFHKKAPSKSTMSNEPPTLQTPIESGSMFSSDDMFLSKTHRLSSFEPVTSATQSVSPLPVRSGSPDSYDSINFQDDGERISVKHVNRKQPPTITMKTSHSPTNYDTVDSPRDFGRRQSEEALMAYDSSPRNSRTLTPQVATFSQSHARQDSLTAPVQNYGRRRGSGDHGRRSSQLVRREGVEDEDARIVRQSIRRPDAVSSLAPKKDRDSGWEENIASSANSSVNSLPSKPQALPSPKASEDDDNVFDLTITEKVTYERKQSVRKAPKKMTKAEYDRYIAQKEAEASSSEDSESEEEEEDDSEQERFRELQRQREKQEAHLAVHRQQLMKETGVPGPTAPPYQRASTAPTLSFSAAASVAGGSDEDEDVPLAILQAHGFPNKNRPPARLSNLSTPSLQNLRSAALPVFARGLPQDPYMNGNGLVNQATRMSLGMGIGSGGSVYGGNGGGSVYGGGGGSVYGGGGGSVYGGGSQYGSNVSLYQQMEQVEAMKAARRPGGKVSPYRTGSPQVPGMDKVPSTGVGLLGLGGGSGGFQDPRMSMMAGMQQPMMDPRMSMMGGMPQQQMMDPRMSMMGGSGMGVGSTGGSVVNARELELQMEMLKLQIELEKAKNANNNRSTPNLPPPSRDSLAPPTPQFRPQQGQGQRAMSMVAPSDYGRPMSIAPSINMVPNRATMAGMNGMGLPPPQAPFAGYTPSIAPSERSTVGQPRRYRGVSNIMGSNASQSGRTVTLVSQVPPRMPVGKNGGGSDDEDDWEEAKRRREEKKNKWRGKKDSGLLASLS</sequence>
<dbReference type="EMBL" id="ML119729">
    <property type="protein sequence ID" value="RPA77281.1"/>
    <property type="molecule type" value="Genomic_DNA"/>
</dbReference>